<evidence type="ECO:0000313" key="2">
    <source>
        <dbReference type="Proteomes" id="UP000247454"/>
    </source>
</evidence>
<dbReference type="EMBL" id="QJTF01000002">
    <property type="protein sequence ID" value="PYE90079.1"/>
    <property type="molecule type" value="Genomic_DNA"/>
</dbReference>
<reference evidence="1 2" key="1">
    <citation type="submission" date="2018-06" db="EMBL/GenBank/DDBJ databases">
        <title>Genomic Encyclopedia of Type Strains, Phase III (KMG-III): the genomes of soil and plant-associated and newly described type strains.</title>
        <authorList>
            <person name="Whitman W."/>
        </authorList>
    </citation>
    <scope>NUCLEOTIDE SEQUENCE [LARGE SCALE GENOMIC DNA]</scope>
    <source>
        <strain evidence="1 2">ORS 1419</strain>
    </source>
</reference>
<proteinExistence type="predicted"/>
<evidence type="ECO:0000313" key="1">
    <source>
        <dbReference type="EMBL" id="PYE90079.1"/>
    </source>
</evidence>
<dbReference type="AlphaFoldDB" id="A0A318T524"/>
<dbReference type="Proteomes" id="UP000247454">
    <property type="component" value="Unassembled WGS sequence"/>
</dbReference>
<sequence>MPVQTGSSLSLQRGGGDTGNEMKRFATVLLLATIGSSAALAASAVNKDSEPRTLVVTEGSTKSDLVIAPSETVDFCPSGCFVTFPNGDRQALTGSETIEITGGKAKIN</sequence>
<keyword evidence="2" id="KW-1185">Reference proteome</keyword>
<organism evidence="1 2">
    <name type="scientific">Phyllobacterium leguminum</name>
    <dbReference type="NCBI Taxonomy" id="314237"/>
    <lineage>
        <taxon>Bacteria</taxon>
        <taxon>Pseudomonadati</taxon>
        <taxon>Pseudomonadota</taxon>
        <taxon>Alphaproteobacteria</taxon>
        <taxon>Hyphomicrobiales</taxon>
        <taxon>Phyllobacteriaceae</taxon>
        <taxon>Phyllobacterium</taxon>
    </lineage>
</organism>
<gene>
    <name evidence="1" type="ORF">C7477_102167</name>
</gene>
<protein>
    <submittedName>
        <fullName evidence="1">Uncharacterized protein</fullName>
    </submittedName>
</protein>
<accession>A0A318T524</accession>
<name>A0A318T524_9HYPH</name>
<comment type="caution">
    <text evidence="1">The sequence shown here is derived from an EMBL/GenBank/DDBJ whole genome shotgun (WGS) entry which is preliminary data.</text>
</comment>